<evidence type="ECO:0000313" key="1">
    <source>
        <dbReference type="EMBL" id="CAG8702799.1"/>
    </source>
</evidence>
<reference evidence="1" key="1">
    <citation type="submission" date="2021-06" db="EMBL/GenBank/DDBJ databases">
        <authorList>
            <person name="Kallberg Y."/>
            <person name="Tangrot J."/>
            <person name="Rosling A."/>
        </authorList>
    </citation>
    <scope>NUCLEOTIDE SEQUENCE</scope>
    <source>
        <strain evidence="1">MA461A</strain>
    </source>
</reference>
<name>A0ACA9PF55_9GLOM</name>
<accession>A0ACA9PF55</accession>
<sequence>MNLENNPLSAKNLNKLTSKQFEKLVQGIKVPGTDEKGFSIVTLDNSSFTDGTNFTLLKSLDSIIKFNNQLDMKKLGAFQTKIQELEAKKS</sequence>
<keyword evidence="2" id="KW-1185">Reference proteome</keyword>
<proteinExistence type="predicted"/>
<organism evidence="1 2">
    <name type="scientific">Racocetra persica</name>
    <dbReference type="NCBI Taxonomy" id="160502"/>
    <lineage>
        <taxon>Eukaryota</taxon>
        <taxon>Fungi</taxon>
        <taxon>Fungi incertae sedis</taxon>
        <taxon>Mucoromycota</taxon>
        <taxon>Glomeromycotina</taxon>
        <taxon>Glomeromycetes</taxon>
        <taxon>Diversisporales</taxon>
        <taxon>Gigasporaceae</taxon>
        <taxon>Racocetra</taxon>
    </lineage>
</organism>
<dbReference type="EMBL" id="CAJVQC010019666">
    <property type="protein sequence ID" value="CAG8702799.1"/>
    <property type="molecule type" value="Genomic_DNA"/>
</dbReference>
<comment type="caution">
    <text evidence="1">The sequence shown here is derived from an EMBL/GenBank/DDBJ whole genome shotgun (WGS) entry which is preliminary data.</text>
</comment>
<dbReference type="Proteomes" id="UP000789920">
    <property type="component" value="Unassembled WGS sequence"/>
</dbReference>
<protein>
    <submittedName>
        <fullName evidence="1">33678_t:CDS:1</fullName>
    </submittedName>
</protein>
<evidence type="ECO:0000313" key="2">
    <source>
        <dbReference type="Proteomes" id="UP000789920"/>
    </source>
</evidence>
<gene>
    <name evidence="1" type="ORF">RPERSI_LOCUS10101</name>
</gene>